<organism evidence="11 12">
    <name type="scientific">Candidatus Falkowbacteria bacterium GW2011_GWA2_41_14</name>
    <dbReference type="NCBI Taxonomy" id="1618635"/>
    <lineage>
        <taxon>Bacteria</taxon>
        <taxon>Candidatus Falkowiibacteriota</taxon>
    </lineage>
</organism>
<keyword evidence="5 8" id="KW-0648">Protein biosynthesis</keyword>
<dbReference type="PANTHER" id="PTHR43381:SF5">
    <property type="entry name" value="TR-TYPE G DOMAIN-CONTAINING PROTEIN"/>
    <property type="match status" value="1"/>
</dbReference>
<feature type="coiled-coil region" evidence="9">
    <location>
        <begin position="321"/>
        <end position="348"/>
    </location>
</feature>
<evidence type="ECO:0000259" key="10">
    <source>
        <dbReference type="PROSITE" id="PS51722"/>
    </source>
</evidence>
<dbReference type="Proteomes" id="UP000034190">
    <property type="component" value="Unassembled WGS sequence"/>
</dbReference>
<keyword evidence="9" id="KW-0175">Coiled coil</keyword>
<reference evidence="11 12" key="1">
    <citation type="journal article" date="2015" name="Nature">
        <title>rRNA introns, odd ribosomes, and small enigmatic genomes across a large radiation of phyla.</title>
        <authorList>
            <person name="Brown C.T."/>
            <person name="Hug L.A."/>
            <person name="Thomas B.C."/>
            <person name="Sharon I."/>
            <person name="Castelle C.J."/>
            <person name="Singh A."/>
            <person name="Wilkins M.J."/>
            <person name="Williams K.H."/>
            <person name="Banfield J.F."/>
        </authorList>
    </citation>
    <scope>NUCLEOTIDE SEQUENCE [LARGE SCALE GENOMIC DNA]</scope>
</reference>
<dbReference type="SUPFAM" id="SSF50447">
    <property type="entry name" value="Translation proteins"/>
    <property type="match status" value="2"/>
</dbReference>
<dbReference type="InterPro" id="IPR009000">
    <property type="entry name" value="Transl_B-barrel_sf"/>
</dbReference>
<keyword evidence="6" id="KW-0342">GTP-binding</keyword>
<dbReference type="PRINTS" id="PR00315">
    <property type="entry name" value="ELONGATNFCT"/>
</dbReference>
<dbReference type="InterPro" id="IPR005225">
    <property type="entry name" value="Small_GTP-bd"/>
</dbReference>
<dbReference type="NCBIfam" id="TIGR00231">
    <property type="entry name" value="small_GTP"/>
    <property type="match status" value="1"/>
</dbReference>
<evidence type="ECO:0000256" key="8">
    <source>
        <dbReference type="RuleBase" id="RU000644"/>
    </source>
</evidence>
<dbReference type="InterPro" id="IPR000795">
    <property type="entry name" value="T_Tr_GTP-bd_dom"/>
</dbReference>
<dbReference type="Gene3D" id="3.40.50.300">
    <property type="entry name" value="P-loop containing nucleotide triphosphate hydrolases"/>
    <property type="match status" value="1"/>
</dbReference>
<dbReference type="Gene3D" id="3.40.50.10050">
    <property type="entry name" value="Translation initiation factor IF- 2, domain 3"/>
    <property type="match status" value="1"/>
</dbReference>
<evidence type="ECO:0000256" key="7">
    <source>
        <dbReference type="NCBIfam" id="TIGR00487"/>
    </source>
</evidence>
<dbReference type="AlphaFoldDB" id="A0A0G0X420"/>
<evidence type="ECO:0000256" key="4">
    <source>
        <dbReference type="ARBA" id="ARBA00022741"/>
    </source>
</evidence>
<evidence type="ECO:0000313" key="11">
    <source>
        <dbReference type="EMBL" id="KKR91435.1"/>
    </source>
</evidence>
<comment type="similarity">
    <text evidence="1 8">Belongs to the TRAFAC class translation factor GTPase superfamily. Classic translation factor GTPase family. IF-2 subfamily.</text>
</comment>
<protein>
    <recommendedName>
        <fullName evidence="2 7">Translation initiation factor IF-2</fullName>
    </recommendedName>
</protein>
<keyword evidence="4" id="KW-0547">Nucleotide-binding</keyword>
<dbReference type="InterPro" id="IPR027417">
    <property type="entry name" value="P-loop_NTPase"/>
</dbReference>
<dbReference type="PANTHER" id="PTHR43381">
    <property type="entry name" value="TRANSLATION INITIATION FACTOR IF-2-RELATED"/>
    <property type="match status" value="1"/>
</dbReference>
<dbReference type="NCBIfam" id="TIGR00487">
    <property type="entry name" value="IF-2"/>
    <property type="match status" value="1"/>
</dbReference>
<evidence type="ECO:0000256" key="3">
    <source>
        <dbReference type="ARBA" id="ARBA00022540"/>
    </source>
</evidence>
<dbReference type="InterPro" id="IPR036925">
    <property type="entry name" value="TIF_IF2_dom3_sf"/>
</dbReference>
<dbReference type="CDD" id="cd01887">
    <property type="entry name" value="IF2_eIF5B"/>
    <property type="match status" value="1"/>
</dbReference>
<dbReference type="FunFam" id="3.40.50.300:FF:000019">
    <property type="entry name" value="Translation initiation factor IF-2"/>
    <property type="match status" value="1"/>
</dbReference>
<evidence type="ECO:0000256" key="9">
    <source>
        <dbReference type="SAM" id="Coils"/>
    </source>
</evidence>
<proteinExistence type="inferred from homology"/>
<evidence type="ECO:0000256" key="6">
    <source>
        <dbReference type="ARBA" id="ARBA00023134"/>
    </source>
</evidence>
<gene>
    <name evidence="11" type="ORF">UU43_C0006G0012</name>
</gene>
<dbReference type="GO" id="GO:0003924">
    <property type="term" value="F:GTPase activity"/>
    <property type="evidence" value="ECO:0007669"/>
    <property type="project" value="InterPro"/>
</dbReference>
<accession>A0A0G0X420</accession>
<evidence type="ECO:0000256" key="1">
    <source>
        <dbReference type="ARBA" id="ARBA00007733"/>
    </source>
</evidence>
<dbReference type="InterPro" id="IPR023115">
    <property type="entry name" value="TIF_IF2_dom3"/>
</dbReference>
<dbReference type="Gene3D" id="2.40.30.10">
    <property type="entry name" value="Translation factors"/>
    <property type="match status" value="2"/>
</dbReference>
<evidence type="ECO:0000256" key="5">
    <source>
        <dbReference type="ARBA" id="ARBA00022917"/>
    </source>
</evidence>
<dbReference type="GO" id="GO:0003743">
    <property type="term" value="F:translation initiation factor activity"/>
    <property type="evidence" value="ECO:0007669"/>
    <property type="project" value="UniProtKB-UniRule"/>
</dbReference>
<comment type="caution">
    <text evidence="11">The sequence shown here is derived from an EMBL/GenBank/DDBJ whole genome shotgun (WGS) entry which is preliminary data.</text>
</comment>
<comment type="function">
    <text evidence="8">One of the essential components for the initiation of protein synthesis. Protects formylmethionyl-tRNA from spontaneous hydrolysis and promotes its binding to the 30S ribosomal subunits. Also involved in the hydrolysis of GTP during the formation of the 70S ribosomal complex.</text>
</comment>
<dbReference type="InterPro" id="IPR000178">
    <property type="entry name" value="TF_IF2_bacterial-like"/>
</dbReference>
<evidence type="ECO:0000313" key="12">
    <source>
        <dbReference type="Proteomes" id="UP000034190"/>
    </source>
</evidence>
<keyword evidence="3 8" id="KW-0396">Initiation factor</keyword>
<dbReference type="InterPro" id="IPR053905">
    <property type="entry name" value="EF-G-like_DII"/>
</dbReference>
<dbReference type="Pfam" id="PF11987">
    <property type="entry name" value="IF-2"/>
    <property type="match status" value="1"/>
</dbReference>
<dbReference type="GO" id="GO:0005737">
    <property type="term" value="C:cytoplasm"/>
    <property type="evidence" value="ECO:0007669"/>
    <property type="project" value="UniProtKB-UniRule"/>
</dbReference>
<dbReference type="SUPFAM" id="SSF52540">
    <property type="entry name" value="P-loop containing nucleoside triphosphate hydrolases"/>
    <property type="match status" value="1"/>
</dbReference>
<feature type="domain" description="Tr-type G" evidence="10">
    <location>
        <begin position="19"/>
        <end position="192"/>
    </location>
</feature>
<dbReference type="SUPFAM" id="SSF52156">
    <property type="entry name" value="Initiation factor IF2/eIF5b, domain 3"/>
    <property type="match status" value="1"/>
</dbReference>
<dbReference type="EMBL" id="LCAP01000006">
    <property type="protein sequence ID" value="KKR91435.1"/>
    <property type="molecule type" value="Genomic_DNA"/>
</dbReference>
<dbReference type="PATRIC" id="fig|1618635.3.peg.392"/>
<dbReference type="Pfam" id="PF00009">
    <property type="entry name" value="GTP_EFTU"/>
    <property type="match status" value="1"/>
</dbReference>
<dbReference type="PROSITE" id="PS51722">
    <property type="entry name" value="G_TR_2"/>
    <property type="match status" value="1"/>
</dbReference>
<dbReference type="GO" id="GO:0005525">
    <property type="term" value="F:GTP binding"/>
    <property type="evidence" value="ECO:0007669"/>
    <property type="project" value="UniProtKB-KW"/>
</dbReference>
<sequence>MYNWDLMKKKQVKIEALAVRPPIVVIMGHVDHGKSTLLDYIRKTSVVAEEAGGITQHIGAYEVETDHEGKKRKITFLDTPGHEAFSKMRARGANIADIAILVVAADDGVQTQTIEACDTIKEAEMPFLVAINKIDKSGADPEKIKTQLAENGIYVEGYGGNVPFVKISGKTGDGVLEMLDVALILADMEDLKADATQNASGVIIESNMDSKRGISSSLLIKNGTLKKGMFVLAGKSMAPVRILENFLGKKIEKASFSSPVRITGFDALPEVGEEFKTFTNKKEAEESVAQTGKPKDKKILADNDLKPKRKEKQINIRLVIKTDTAGSLEALEKELMKLEDEETGLTVLRSNVGNISDDDAKFASVSSDCVMVGFNVSVGASAKEIIERHSTLFFISNIIYKISDWLKEEITKRKAEIPREEIIGVAKILKTFSRQKNKQVIGGRVLSGKIIDGKSFKIKRRDVEIGLGKITNLQQGKQEVKEVSDNLEFGAMTENKIEIARDDEIVIIGK</sequence>
<name>A0A0G0X420_9BACT</name>
<evidence type="ECO:0000256" key="2">
    <source>
        <dbReference type="ARBA" id="ARBA00020675"/>
    </source>
</evidence>
<dbReference type="Pfam" id="PF22042">
    <property type="entry name" value="EF-G_D2"/>
    <property type="match status" value="1"/>
</dbReference>
<dbReference type="FunFam" id="3.40.50.10050:FF:000001">
    <property type="entry name" value="Translation initiation factor IF-2"/>
    <property type="match status" value="1"/>
</dbReference>
<dbReference type="InterPro" id="IPR015760">
    <property type="entry name" value="TIF_IF2"/>
</dbReference>